<accession>A0ABW0UL10</accession>
<organism evidence="2 3">
    <name type="scientific">Streptomyces bullii</name>
    <dbReference type="NCBI Taxonomy" id="349910"/>
    <lineage>
        <taxon>Bacteria</taxon>
        <taxon>Bacillati</taxon>
        <taxon>Actinomycetota</taxon>
        <taxon>Actinomycetes</taxon>
        <taxon>Kitasatosporales</taxon>
        <taxon>Streptomycetaceae</taxon>
        <taxon>Streptomyces</taxon>
    </lineage>
</organism>
<proteinExistence type="predicted"/>
<reference evidence="3" key="1">
    <citation type="journal article" date="2019" name="Int. J. Syst. Evol. Microbiol.">
        <title>The Global Catalogue of Microorganisms (GCM) 10K type strain sequencing project: providing services to taxonomists for standard genome sequencing and annotation.</title>
        <authorList>
            <consortium name="The Broad Institute Genomics Platform"/>
            <consortium name="The Broad Institute Genome Sequencing Center for Infectious Disease"/>
            <person name="Wu L."/>
            <person name="Ma J."/>
        </authorList>
    </citation>
    <scope>NUCLEOTIDE SEQUENCE [LARGE SCALE GENOMIC DNA]</scope>
    <source>
        <strain evidence="3">CGMCC 4.7248</strain>
    </source>
</reference>
<dbReference type="EMBL" id="JBHSNY010000002">
    <property type="protein sequence ID" value="MFC5633634.1"/>
    <property type="molecule type" value="Genomic_DNA"/>
</dbReference>
<dbReference type="Proteomes" id="UP001596154">
    <property type="component" value="Unassembled WGS sequence"/>
</dbReference>
<protein>
    <submittedName>
        <fullName evidence="2">Uncharacterized protein</fullName>
    </submittedName>
</protein>
<name>A0ABW0UL10_9ACTN</name>
<comment type="caution">
    <text evidence="2">The sequence shown here is derived from an EMBL/GenBank/DDBJ whole genome shotgun (WGS) entry which is preliminary data.</text>
</comment>
<keyword evidence="3" id="KW-1185">Reference proteome</keyword>
<dbReference type="RefSeq" id="WP_381018829.1">
    <property type="nucleotide sequence ID" value="NZ_JBHSNY010000002.1"/>
</dbReference>
<gene>
    <name evidence="2" type="ORF">ACFPZJ_07470</name>
</gene>
<evidence type="ECO:0000313" key="3">
    <source>
        <dbReference type="Proteomes" id="UP001596154"/>
    </source>
</evidence>
<sequence>MTDQTPSDLENRLRRAVRDALRALPSAQFINFDAVVGVVAGAVQAEVQRVVSGPAATEATERETTTRVFAALHRSAEQDVTRVIALYEQWVKAGPPPLGTSIARWWDARLVELREAIRPPIREQRERPTHSDGTPYSYAEITAEGWDHCDGCRTWTTATPERPHQCPQTHMRGPVTDQPKEH</sequence>
<feature type="region of interest" description="Disordered" evidence="1">
    <location>
        <begin position="159"/>
        <end position="182"/>
    </location>
</feature>
<evidence type="ECO:0000256" key="1">
    <source>
        <dbReference type="SAM" id="MobiDB-lite"/>
    </source>
</evidence>
<evidence type="ECO:0000313" key="2">
    <source>
        <dbReference type="EMBL" id="MFC5633634.1"/>
    </source>
</evidence>